<keyword evidence="3" id="KW-1185">Reference proteome</keyword>
<feature type="compositionally biased region" description="Basic and acidic residues" evidence="1">
    <location>
        <begin position="61"/>
        <end position="82"/>
    </location>
</feature>
<feature type="compositionally biased region" description="Basic and acidic residues" evidence="1">
    <location>
        <begin position="10"/>
        <end position="29"/>
    </location>
</feature>
<gene>
    <name evidence="2" type="ORF">EYF80_033881</name>
</gene>
<comment type="caution">
    <text evidence="2">The sequence shown here is derived from an EMBL/GenBank/DDBJ whole genome shotgun (WGS) entry which is preliminary data.</text>
</comment>
<reference evidence="2 3" key="1">
    <citation type="submission" date="2019-03" db="EMBL/GenBank/DDBJ databases">
        <title>First draft genome of Liparis tanakae, snailfish: a comprehensive survey of snailfish specific genes.</title>
        <authorList>
            <person name="Kim W."/>
            <person name="Song I."/>
            <person name="Jeong J.-H."/>
            <person name="Kim D."/>
            <person name="Kim S."/>
            <person name="Ryu S."/>
            <person name="Song J.Y."/>
            <person name="Lee S.K."/>
        </authorList>
    </citation>
    <scope>NUCLEOTIDE SEQUENCE [LARGE SCALE GENOMIC DNA]</scope>
    <source>
        <tissue evidence="2">Muscle</tissue>
    </source>
</reference>
<proteinExistence type="predicted"/>
<organism evidence="2 3">
    <name type="scientific">Liparis tanakae</name>
    <name type="common">Tanaka's snailfish</name>
    <dbReference type="NCBI Taxonomy" id="230148"/>
    <lineage>
        <taxon>Eukaryota</taxon>
        <taxon>Metazoa</taxon>
        <taxon>Chordata</taxon>
        <taxon>Craniata</taxon>
        <taxon>Vertebrata</taxon>
        <taxon>Euteleostomi</taxon>
        <taxon>Actinopterygii</taxon>
        <taxon>Neopterygii</taxon>
        <taxon>Teleostei</taxon>
        <taxon>Neoteleostei</taxon>
        <taxon>Acanthomorphata</taxon>
        <taxon>Eupercaria</taxon>
        <taxon>Perciformes</taxon>
        <taxon>Cottioidei</taxon>
        <taxon>Cottales</taxon>
        <taxon>Liparidae</taxon>
        <taxon>Liparis</taxon>
    </lineage>
</organism>
<accession>A0A4Z2GT25</accession>
<evidence type="ECO:0000256" key="1">
    <source>
        <dbReference type="SAM" id="MobiDB-lite"/>
    </source>
</evidence>
<feature type="region of interest" description="Disordered" evidence="1">
    <location>
        <begin position="1"/>
        <end position="82"/>
    </location>
</feature>
<dbReference type="AlphaFoldDB" id="A0A4Z2GT25"/>
<dbReference type="Proteomes" id="UP000314294">
    <property type="component" value="Unassembled WGS sequence"/>
</dbReference>
<feature type="compositionally biased region" description="Basic and acidic residues" evidence="1">
    <location>
        <begin position="245"/>
        <end position="263"/>
    </location>
</feature>
<protein>
    <submittedName>
        <fullName evidence="2">Uncharacterized protein</fullName>
    </submittedName>
</protein>
<feature type="region of interest" description="Disordered" evidence="1">
    <location>
        <begin position="243"/>
        <end position="264"/>
    </location>
</feature>
<evidence type="ECO:0000313" key="3">
    <source>
        <dbReference type="Proteomes" id="UP000314294"/>
    </source>
</evidence>
<name>A0A4Z2GT25_9TELE</name>
<sequence>MESGSAESDLEGRKFMSSWKREREAERQSGRKRKHQMRSRREFPAAASPSGRVKPLAQQTKESEERMDLSLRTEGSPPRDFKDGFEVVQEAAASTEDRSGSAVTVRRRVCMSPLAMLFTHNLCGRSVRPAHVSFPIDRDPTDTRGKERPHTAALLRAPGDGAASPCSGSPAANVFPAAVEEMGNCPCARLLGNTRAPSETLNNLWRGTASHALPGATSPKRRGQLQLRYEGAEEIETGLKSSVAKRRDERRHMPRREKEDVNRGRAKYRTPRLSYATDSIATEDRQREAELTDWLRRHKRPVDTATCCPAIHLLLLRTSQSDRNGYQLATACGLRDSMPPTASDGFTASPRASPLSLSTTFTHGQSIHESFKYVGAYPALKGLRCI</sequence>
<evidence type="ECO:0000313" key="2">
    <source>
        <dbReference type="EMBL" id="TNN55882.1"/>
    </source>
</evidence>
<dbReference type="EMBL" id="SRLO01000443">
    <property type="protein sequence ID" value="TNN55882.1"/>
    <property type="molecule type" value="Genomic_DNA"/>
</dbReference>